<dbReference type="RefSeq" id="WP_111799574.1">
    <property type="nucleotide sequence ID" value="NZ_CP049216.1"/>
</dbReference>
<organism evidence="2 3">
    <name type="scientific">Agrobacterium tumefaciens</name>
    <dbReference type="NCBI Taxonomy" id="358"/>
    <lineage>
        <taxon>Bacteria</taxon>
        <taxon>Pseudomonadati</taxon>
        <taxon>Pseudomonadota</taxon>
        <taxon>Alphaproteobacteria</taxon>
        <taxon>Hyphomicrobiales</taxon>
        <taxon>Rhizobiaceae</taxon>
        <taxon>Rhizobium/Agrobacterium group</taxon>
        <taxon>Agrobacterium</taxon>
        <taxon>Agrobacterium tumefaciens complex</taxon>
    </lineage>
</organism>
<accession>A0AAJ4T9K0</accession>
<evidence type="ECO:0000313" key="2">
    <source>
        <dbReference type="EMBL" id="QTG12898.1"/>
    </source>
</evidence>
<name>A0AAJ4T9K0_AGRTU</name>
<reference evidence="2" key="1">
    <citation type="submission" date="2020-02" db="EMBL/GenBank/DDBJ databases">
        <title>Unexpected conservation and global transmission of agrobacterial virulence plasmids.</title>
        <authorList>
            <person name="Weisberg A.J."/>
            <person name="Davis E.W. II"/>
            <person name="Tabima J.R."/>
            <person name="Belcher M.S."/>
            <person name="Miller M."/>
            <person name="Kuo C.-H."/>
            <person name="Loper J.E."/>
            <person name="Grunwald N.J."/>
            <person name="Putnam M.L."/>
            <person name="Chang J.H."/>
        </authorList>
    </citation>
    <scope>NUCLEOTIDE SEQUENCE</scope>
    <source>
        <strain evidence="2">Q15/94</strain>
    </source>
</reference>
<proteinExistence type="predicted"/>
<feature type="region of interest" description="Disordered" evidence="1">
    <location>
        <begin position="186"/>
        <end position="209"/>
    </location>
</feature>
<gene>
    <name evidence="2" type="ORF">G6M86_06430</name>
</gene>
<protein>
    <submittedName>
        <fullName evidence="2">Uncharacterized protein</fullName>
    </submittedName>
</protein>
<evidence type="ECO:0000313" key="3">
    <source>
        <dbReference type="Proteomes" id="UP000663946"/>
    </source>
</evidence>
<sequence length="209" mass="23143">MALLTPLDIINTSCARIGEEPVQSLTDDLGGGQSASLIYEETVDFNLGLQPSGFAFAREVRQLSRLTDATPLTGFRNVFEIPKPYTGLPVFFSDDITDPDRRFDRFILTNGQVHSDADPLFAMVKFRPDPHRWTGTFKTATITALAGKLAFAIASNRNAMSDFLTEAYGTPSEGFRGGQMRAALNEDGFANPPRRIQTQRNPLEHAWRS</sequence>
<dbReference type="EMBL" id="CP049216">
    <property type="protein sequence ID" value="QTG12898.1"/>
    <property type="molecule type" value="Genomic_DNA"/>
</dbReference>
<evidence type="ECO:0000256" key="1">
    <source>
        <dbReference type="SAM" id="MobiDB-lite"/>
    </source>
</evidence>
<dbReference type="AlphaFoldDB" id="A0AAJ4T9K0"/>
<dbReference type="Proteomes" id="UP000663946">
    <property type="component" value="Chromosome 1"/>
</dbReference>